<gene>
    <name evidence="1" type="ORF">FM115_06835</name>
</gene>
<proteinExistence type="predicted"/>
<reference evidence="1 2" key="1">
    <citation type="submission" date="2017-02" db="EMBL/GenBank/DDBJ databases">
        <authorList>
            <person name="Peterson S.W."/>
        </authorList>
    </citation>
    <scope>NUCLEOTIDE SEQUENCE [LARGE SCALE GENOMIC DNA]</scope>
    <source>
        <strain evidence="1 2">42ea</strain>
    </source>
</reference>
<protein>
    <submittedName>
        <fullName evidence="1">Uncharacterized protein</fullName>
    </submittedName>
</protein>
<organism evidence="1 2">
    <name type="scientific">Marinilactibacillus psychrotolerans 42ea</name>
    <dbReference type="NCBI Taxonomy" id="1255609"/>
    <lineage>
        <taxon>Bacteria</taxon>
        <taxon>Bacillati</taxon>
        <taxon>Bacillota</taxon>
        <taxon>Bacilli</taxon>
        <taxon>Lactobacillales</taxon>
        <taxon>Carnobacteriaceae</taxon>
        <taxon>Marinilactibacillus</taxon>
    </lineage>
</organism>
<dbReference type="Proteomes" id="UP000195611">
    <property type="component" value="Unassembled WGS sequence"/>
</dbReference>
<accession>A0A1R4JTQ8</accession>
<dbReference type="EMBL" id="FUKW01000092">
    <property type="protein sequence ID" value="SJN35388.1"/>
    <property type="molecule type" value="Genomic_DNA"/>
</dbReference>
<sequence>MENVENQLKREGKNSKISNLILVCNEFTGLKEILIKECFQNAKHGTGY</sequence>
<evidence type="ECO:0000313" key="2">
    <source>
        <dbReference type="Proteomes" id="UP000195611"/>
    </source>
</evidence>
<name>A0A1R4JTQ8_9LACT</name>
<evidence type="ECO:0000313" key="1">
    <source>
        <dbReference type="EMBL" id="SJN35388.1"/>
    </source>
</evidence>
<dbReference type="AlphaFoldDB" id="A0A1R4JTQ8"/>